<protein>
    <submittedName>
        <fullName evidence="2">Uncharacterized protein</fullName>
    </submittedName>
</protein>
<comment type="caution">
    <text evidence="2">The sequence shown here is derived from an EMBL/GenBank/DDBJ whole genome shotgun (WGS) entry which is preliminary data.</text>
</comment>
<dbReference type="AlphaFoldDB" id="A0AAW0ERZ3"/>
<accession>A0AAW0ERZ3</accession>
<feature type="region of interest" description="Disordered" evidence="1">
    <location>
        <begin position="399"/>
        <end position="426"/>
    </location>
</feature>
<evidence type="ECO:0000256" key="1">
    <source>
        <dbReference type="SAM" id="MobiDB-lite"/>
    </source>
</evidence>
<sequence>MRSRSGVASGGGGGATASVDALVRLDTSQLESRLGTLSDQWEVDLKSIRGQVGVCAVDLKSVAADVDAIQRFLLSYHNHEMSSVLLTNRAEVGSGAGGAGGAGGDPAAGEAAAAEQGPLDRFVATAAVGSGTENLLGMVAVARRLLAENDVLRASLDAATRTLSSHATGNAGLQGEVEQLRRQTTQQSALLRHITSWLGMPDVSLEDATDGGGGGGGAALMGGGTTTSSSPLAGQSTESVLSRSPLLLSFRQILLRDVTERLTSVVDQQSKDFHDAVVHLEDRLQGGGGHGGPNLVAAQATGVVAELQETVRLASKRLKDVDERTVKRDEFTHLMRTKADTLLLPGKADHAALTELEARLVARCADLEERFAVADAERTEFRALLRSLIAAQAQATAARPVASPRLSRGDALTSQEITDSPAAASRGATLGDLLPTLVGGTLGASPLSAHDSANTRQHGSPSPQQLYRVVGASHGSGVRGVALGPAAPKEASKSLGQLAAAPRDGVQANAAPSPSADGSVVAIGMTPTQTAYASYVSQQMTRRQVASLPALPYERLPSAH</sequence>
<organism evidence="2 3">
    <name type="scientific">Novymonas esmeraldas</name>
    <dbReference type="NCBI Taxonomy" id="1808958"/>
    <lineage>
        <taxon>Eukaryota</taxon>
        <taxon>Discoba</taxon>
        <taxon>Euglenozoa</taxon>
        <taxon>Kinetoplastea</taxon>
        <taxon>Metakinetoplastina</taxon>
        <taxon>Trypanosomatida</taxon>
        <taxon>Trypanosomatidae</taxon>
        <taxon>Novymonas</taxon>
    </lineage>
</organism>
<proteinExistence type="predicted"/>
<feature type="region of interest" description="Disordered" evidence="1">
    <location>
        <begin position="206"/>
        <end position="238"/>
    </location>
</feature>
<dbReference type="Proteomes" id="UP001430356">
    <property type="component" value="Unassembled WGS sequence"/>
</dbReference>
<name>A0AAW0ERZ3_9TRYP</name>
<evidence type="ECO:0000313" key="2">
    <source>
        <dbReference type="EMBL" id="KAK7196485.1"/>
    </source>
</evidence>
<evidence type="ECO:0000313" key="3">
    <source>
        <dbReference type="Proteomes" id="UP001430356"/>
    </source>
</evidence>
<feature type="compositionally biased region" description="Gly residues" evidence="1">
    <location>
        <begin position="210"/>
        <end position="225"/>
    </location>
</feature>
<gene>
    <name evidence="2" type="ORF">NESM_000586000</name>
</gene>
<keyword evidence="3" id="KW-1185">Reference proteome</keyword>
<reference evidence="2 3" key="1">
    <citation type="journal article" date="2021" name="MBio">
        <title>A New Model Trypanosomatid, Novymonas esmeraldas: Genomic Perception of Its 'Candidatus Pandoraea novymonadis' Endosymbiont.</title>
        <authorList>
            <person name="Zakharova A."/>
            <person name="Saura A."/>
            <person name="Butenko A."/>
            <person name="Podesvova L."/>
            <person name="Warmusova S."/>
            <person name="Kostygov A.Y."/>
            <person name="Nenarokova A."/>
            <person name="Lukes J."/>
            <person name="Opperdoes F.R."/>
            <person name="Yurchenko V."/>
        </authorList>
    </citation>
    <scope>NUCLEOTIDE SEQUENCE [LARGE SCALE GENOMIC DNA]</scope>
    <source>
        <strain evidence="2 3">E262AT.01</strain>
    </source>
</reference>
<feature type="region of interest" description="Disordered" evidence="1">
    <location>
        <begin position="494"/>
        <end position="517"/>
    </location>
</feature>
<dbReference type="EMBL" id="JAECZO010000077">
    <property type="protein sequence ID" value="KAK7196485.1"/>
    <property type="molecule type" value="Genomic_DNA"/>
</dbReference>